<keyword evidence="2 8" id="KW-1277">Toxin-antitoxin system</keyword>
<dbReference type="GO" id="GO:0000287">
    <property type="term" value="F:magnesium ion binding"/>
    <property type="evidence" value="ECO:0007669"/>
    <property type="project" value="UniProtKB-UniRule"/>
</dbReference>
<evidence type="ECO:0000256" key="8">
    <source>
        <dbReference type="HAMAP-Rule" id="MF_00265"/>
    </source>
</evidence>
<comment type="function">
    <text evidence="8">Toxic component of a toxin-antitoxin (TA) system. An RNase.</text>
</comment>
<dbReference type="HAMAP" id="MF_00265">
    <property type="entry name" value="VapC_Nob1"/>
    <property type="match status" value="1"/>
</dbReference>
<reference evidence="10" key="2">
    <citation type="submission" date="2020-09" db="EMBL/GenBank/DDBJ databases">
        <authorList>
            <person name="Sun Q."/>
            <person name="Zhou Y."/>
        </authorList>
    </citation>
    <scope>NUCLEOTIDE SEQUENCE</scope>
    <source>
        <strain evidence="10">CGMCC 1.12997</strain>
    </source>
</reference>
<keyword evidence="8" id="KW-0800">Toxin</keyword>
<keyword evidence="6 8" id="KW-0460">Magnesium</keyword>
<dbReference type="RefSeq" id="WP_188555411.1">
    <property type="nucleotide sequence ID" value="NZ_BMGT01000004.1"/>
</dbReference>
<accession>A0A917HRG8</accession>
<evidence type="ECO:0000313" key="11">
    <source>
        <dbReference type="Proteomes" id="UP000647241"/>
    </source>
</evidence>
<evidence type="ECO:0000256" key="3">
    <source>
        <dbReference type="ARBA" id="ARBA00022722"/>
    </source>
</evidence>
<dbReference type="AlphaFoldDB" id="A0A917HRG8"/>
<keyword evidence="3 8" id="KW-0540">Nuclease</keyword>
<dbReference type="GO" id="GO:0090729">
    <property type="term" value="F:toxin activity"/>
    <property type="evidence" value="ECO:0007669"/>
    <property type="project" value="UniProtKB-KW"/>
</dbReference>
<evidence type="ECO:0000256" key="1">
    <source>
        <dbReference type="ARBA" id="ARBA00001946"/>
    </source>
</evidence>
<dbReference type="SUPFAM" id="SSF88723">
    <property type="entry name" value="PIN domain-like"/>
    <property type="match status" value="1"/>
</dbReference>
<sequence length="146" mass="16482">MPILFDSSVYIEALRGDFNAPLLMQRWSRESPLWLSSVVLEELYAGAQTADHRILEKLERDFAKANRILVPSLNDWTHTGKLLALMGSKYGYENIGRARLTNDALIATSAARLGVTVITVNARDFSRLAQHCPLQWQKRSLQEPVS</sequence>
<evidence type="ECO:0000313" key="10">
    <source>
        <dbReference type="EMBL" id="GGG86984.1"/>
    </source>
</evidence>
<feature type="domain" description="PIN" evidence="9">
    <location>
        <begin position="3"/>
        <end position="129"/>
    </location>
</feature>
<feature type="binding site" evidence="8">
    <location>
        <position position="103"/>
    </location>
    <ligand>
        <name>Mg(2+)</name>
        <dbReference type="ChEBI" id="CHEBI:18420"/>
    </ligand>
</feature>
<evidence type="ECO:0000256" key="2">
    <source>
        <dbReference type="ARBA" id="ARBA00022649"/>
    </source>
</evidence>
<organism evidence="10 11">
    <name type="scientific">Edaphobacter dinghuensis</name>
    <dbReference type="NCBI Taxonomy" id="1560005"/>
    <lineage>
        <taxon>Bacteria</taxon>
        <taxon>Pseudomonadati</taxon>
        <taxon>Acidobacteriota</taxon>
        <taxon>Terriglobia</taxon>
        <taxon>Terriglobales</taxon>
        <taxon>Acidobacteriaceae</taxon>
        <taxon>Edaphobacter</taxon>
    </lineage>
</organism>
<evidence type="ECO:0000259" key="9">
    <source>
        <dbReference type="Pfam" id="PF01850"/>
    </source>
</evidence>
<evidence type="ECO:0000256" key="7">
    <source>
        <dbReference type="ARBA" id="ARBA00038093"/>
    </source>
</evidence>
<gene>
    <name evidence="8" type="primary">vapC</name>
    <name evidence="10" type="ORF">GCM10011585_33720</name>
</gene>
<dbReference type="EMBL" id="BMGT01000004">
    <property type="protein sequence ID" value="GGG86984.1"/>
    <property type="molecule type" value="Genomic_DNA"/>
</dbReference>
<dbReference type="InterPro" id="IPR002716">
    <property type="entry name" value="PIN_dom"/>
</dbReference>
<comment type="caution">
    <text evidence="10">The sequence shown here is derived from an EMBL/GenBank/DDBJ whole genome shotgun (WGS) entry which is preliminary data.</text>
</comment>
<dbReference type="GO" id="GO:0016787">
    <property type="term" value="F:hydrolase activity"/>
    <property type="evidence" value="ECO:0007669"/>
    <property type="project" value="UniProtKB-KW"/>
</dbReference>
<keyword evidence="11" id="KW-1185">Reference proteome</keyword>
<keyword evidence="4 8" id="KW-0479">Metal-binding</keyword>
<comment type="cofactor">
    <cofactor evidence="1 8">
        <name>Mg(2+)</name>
        <dbReference type="ChEBI" id="CHEBI:18420"/>
    </cofactor>
</comment>
<keyword evidence="5 8" id="KW-0378">Hydrolase</keyword>
<dbReference type="Gene3D" id="3.40.50.1010">
    <property type="entry name" value="5'-nuclease"/>
    <property type="match status" value="1"/>
</dbReference>
<name>A0A917HRG8_9BACT</name>
<dbReference type="InterPro" id="IPR022907">
    <property type="entry name" value="VapC_family"/>
</dbReference>
<dbReference type="InterPro" id="IPR050556">
    <property type="entry name" value="Type_II_TA_system_RNase"/>
</dbReference>
<dbReference type="PANTHER" id="PTHR33653:SF1">
    <property type="entry name" value="RIBONUCLEASE VAPC2"/>
    <property type="match status" value="1"/>
</dbReference>
<evidence type="ECO:0000256" key="6">
    <source>
        <dbReference type="ARBA" id="ARBA00022842"/>
    </source>
</evidence>
<dbReference type="Pfam" id="PF01850">
    <property type="entry name" value="PIN"/>
    <property type="match status" value="1"/>
</dbReference>
<dbReference type="GO" id="GO:0004540">
    <property type="term" value="F:RNA nuclease activity"/>
    <property type="evidence" value="ECO:0007669"/>
    <property type="project" value="InterPro"/>
</dbReference>
<evidence type="ECO:0000256" key="4">
    <source>
        <dbReference type="ARBA" id="ARBA00022723"/>
    </source>
</evidence>
<proteinExistence type="inferred from homology"/>
<dbReference type="PANTHER" id="PTHR33653">
    <property type="entry name" value="RIBONUCLEASE VAPC2"/>
    <property type="match status" value="1"/>
</dbReference>
<reference evidence="10" key="1">
    <citation type="journal article" date="2014" name="Int. J. Syst. Evol. Microbiol.">
        <title>Complete genome sequence of Corynebacterium casei LMG S-19264T (=DSM 44701T), isolated from a smear-ripened cheese.</title>
        <authorList>
            <consortium name="US DOE Joint Genome Institute (JGI-PGF)"/>
            <person name="Walter F."/>
            <person name="Albersmeier A."/>
            <person name="Kalinowski J."/>
            <person name="Ruckert C."/>
        </authorList>
    </citation>
    <scope>NUCLEOTIDE SEQUENCE</scope>
    <source>
        <strain evidence="10">CGMCC 1.12997</strain>
    </source>
</reference>
<protein>
    <recommendedName>
        <fullName evidence="8">Ribonuclease VapC</fullName>
        <shortName evidence="8">RNase VapC</shortName>
        <ecNumber evidence="8">3.1.-.-</ecNumber>
    </recommendedName>
    <alternativeName>
        <fullName evidence="8">Toxin VapC</fullName>
    </alternativeName>
</protein>
<evidence type="ECO:0000256" key="5">
    <source>
        <dbReference type="ARBA" id="ARBA00022801"/>
    </source>
</evidence>
<dbReference type="EC" id="3.1.-.-" evidence="8"/>
<feature type="binding site" evidence="8">
    <location>
        <position position="6"/>
    </location>
    <ligand>
        <name>Mg(2+)</name>
        <dbReference type="ChEBI" id="CHEBI:18420"/>
    </ligand>
</feature>
<dbReference type="Proteomes" id="UP000647241">
    <property type="component" value="Unassembled WGS sequence"/>
</dbReference>
<dbReference type="InterPro" id="IPR029060">
    <property type="entry name" value="PIN-like_dom_sf"/>
</dbReference>
<comment type="similarity">
    <text evidence="7 8">Belongs to the PINc/VapC protein family.</text>
</comment>